<evidence type="ECO:0000256" key="7">
    <source>
        <dbReference type="SAM" id="Phobius"/>
    </source>
</evidence>
<evidence type="ECO:0000256" key="1">
    <source>
        <dbReference type="ARBA" id="ARBA00004429"/>
    </source>
</evidence>
<evidence type="ECO:0000256" key="4">
    <source>
        <dbReference type="ARBA" id="ARBA00022692"/>
    </source>
</evidence>
<reference evidence="8 9" key="1">
    <citation type="submission" date="2018-08" db="EMBL/GenBank/DDBJ databases">
        <title>Recombination of ecologically and evolutionarily significant loci maintains genetic cohesion in the Pseudomonas syringae species complex.</title>
        <authorList>
            <person name="Dillon M."/>
            <person name="Thakur S."/>
            <person name="Almeida R.N.D."/>
            <person name="Weir B.S."/>
            <person name="Guttman D.S."/>
        </authorList>
    </citation>
    <scope>NUCLEOTIDE SEQUENCE [LARGE SCALE GENOMIC DNA]</scope>
    <source>
        <strain evidence="8 9">ICMP 3555</strain>
    </source>
</reference>
<feature type="transmembrane region" description="Helical" evidence="7">
    <location>
        <begin position="163"/>
        <end position="182"/>
    </location>
</feature>
<comment type="subcellular location">
    <subcellularLocation>
        <location evidence="1">Cell inner membrane</location>
        <topology evidence="1">Multi-pass membrane protein</topology>
    </subcellularLocation>
</comment>
<keyword evidence="9" id="KW-1185">Reference proteome</keyword>
<name>A0A3M3X852_PSEMA</name>
<keyword evidence="5 7" id="KW-1133">Transmembrane helix</keyword>
<dbReference type="GO" id="GO:0005886">
    <property type="term" value="C:plasma membrane"/>
    <property type="evidence" value="ECO:0007669"/>
    <property type="project" value="UniProtKB-SubCell"/>
</dbReference>
<proteinExistence type="inferred from homology"/>
<dbReference type="CDD" id="cd06579">
    <property type="entry name" value="TM_PBP1_transp_AraH_like"/>
    <property type="match status" value="1"/>
</dbReference>
<gene>
    <name evidence="8" type="ORF">ALQ29_02955</name>
</gene>
<keyword evidence="4 7" id="KW-0812">Transmembrane</keyword>
<feature type="transmembrane region" description="Helical" evidence="7">
    <location>
        <begin position="12"/>
        <end position="30"/>
    </location>
</feature>
<organism evidence="8 9">
    <name type="scientific">Pseudomonas marginalis pv. marginalis</name>
    <dbReference type="NCBI Taxonomy" id="97473"/>
    <lineage>
        <taxon>Bacteria</taxon>
        <taxon>Pseudomonadati</taxon>
        <taxon>Pseudomonadota</taxon>
        <taxon>Gammaproteobacteria</taxon>
        <taxon>Pseudomonadales</taxon>
        <taxon>Pseudomonadaceae</taxon>
        <taxon>Pseudomonas</taxon>
    </lineage>
</organism>
<feature type="transmembrane region" description="Helical" evidence="7">
    <location>
        <begin position="95"/>
        <end position="117"/>
    </location>
</feature>
<feature type="transmembrane region" description="Helical" evidence="7">
    <location>
        <begin position="124"/>
        <end position="143"/>
    </location>
</feature>
<protein>
    <recommendedName>
        <fullName evidence="10">ABC transporter permease</fullName>
    </recommendedName>
</protein>
<dbReference type="PANTHER" id="PTHR32196:SF72">
    <property type="entry name" value="RIBOSE IMPORT PERMEASE PROTEIN RBSC"/>
    <property type="match status" value="1"/>
</dbReference>
<dbReference type="GO" id="GO:0022857">
    <property type="term" value="F:transmembrane transporter activity"/>
    <property type="evidence" value="ECO:0007669"/>
    <property type="project" value="InterPro"/>
</dbReference>
<dbReference type="InterPro" id="IPR001851">
    <property type="entry name" value="ABC_transp_permease"/>
</dbReference>
<keyword evidence="6 7" id="KW-0472">Membrane</keyword>
<comment type="caution">
    <text evidence="8">The sequence shown here is derived from an EMBL/GenBank/DDBJ whole genome shotgun (WGS) entry which is preliminary data.</text>
</comment>
<evidence type="ECO:0000313" key="8">
    <source>
        <dbReference type="EMBL" id="RMP00005.1"/>
    </source>
</evidence>
<evidence type="ECO:0000256" key="6">
    <source>
        <dbReference type="ARBA" id="ARBA00023136"/>
    </source>
</evidence>
<dbReference type="PANTHER" id="PTHR32196">
    <property type="entry name" value="ABC TRANSPORTER PERMEASE PROTEIN YPHD-RELATED-RELATED"/>
    <property type="match status" value="1"/>
</dbReference>
<dbReference type="Pfam" id="PF02653">
    <property type="entry name" value="BPD_transp_2"/>
    <property type="match status" value="1"/>
</dbReference>
<evidence type="ECO:0000256" key="3">
    <source>
        <dbReference type="ARBA" id="ARBA00022475"/>
    </source>
</evidence>
<keyword evidence="3" id="KW-1003">Cell membrane</keyword>
<accession>A0A3M3X852</accession>
<comment type="similarity">
    <text evidence="2">Belongs to the binding-protein-dependent transport system permease family. AraH/RbsC subfamily.</text>
</comment>
<dbReference type="AlphaFoldDB" id="A0A3M3X852"/>
<feature type="transmembrane region" description="Helical" evidence="7">
    <location>
        <begin position="291"/>
        <end position="311"/>
    </location>
</feature>
<feature type="transmembrane region" description="Helical" evidence="7">
    <location>
        <begin position="213"/>
        <end position="230"/>
    </location>
</feature>
<dbReference type="Proteomes" id="UP000276587">
    <property type="component" value="Unassembled WGS sequence"/>
</dbReference>
<sequence length="320" mass="32327">MKSVASTLAPIAKSGAGMAAILYVALYIAYAIVEKSALSAYAFNDLLNNAAPLAVAAAGGTLIVLIRGFDLSVAGVISLVNVMLATFPLEGPGGAAASLGLSLVIGCAVGLLNGILVAYGGFQAVAVTLATMIMTLGLSLVVLDAPGGHVADWLSENLTDTVAGFPASGVVLAIVVALWLIVRRTDFGISLYAVGQDDHAAALSGIKVQRTRCLAFVIAGGLYALAGYMLSAQTATGNPTSGNSLLLLTFAAIALGGTSFRGGVGGLTGSIIGAASLMLLQKLLFSMGAQSFYIGLLQGLVMILAVGLMNAGDRFRMRRA</sequence>
<dbReference type="EMBL" id="RBQF01000408">
    <property type="protein sequence ID" value="RMP00005.1"/>
    <property type="molecule type" value="Genomic_DNA"/>
</dbReference>
<evidence type="ECO:0000313" key="9">
    <source>
        <dbReference type="Proteomes" id="UP000276587"/>
    </source>
</evidence>
<evidence type="ECO:0000256" key="5">
    <source>
        <dbReference type="ARBA" id="ARBA00022989"/>
    </source>
</evidence>
<evidence type="ECO:0008006" key="10">
    <source>
        <dbReference type="Google" id="ProtNLM"/>
    </source>
</evidence>
<feature type="transmembrane region" description="Helical" evidence="7">
    <location>
        <begin position="50"/>
        <end position="66"/>
    </location>
</feature>
<evidence type="ECO:0000256" key="2">
    <source>
        <dbReference type="ARBA" id="ARBA00007942"/>
    </source>
</evidence>
<dbReference type="RefSeq" id="WP_064053041.1">
    <property type="nucleotide sequence ID" value="NZ_RBPW01000024.1"/>
</dbReference>